<evidence type="ECO:0008006" key="5">
    <source>
        <dbReference type="Google" id="ProtNLM"/>
    </source>
</evidence>
<keyword evidence="4" id="KW-1185">Reference proteome</keyword>
<dbReference type="Proteomes" id="UP000028870">
    <property type="component" value="Unassembled WGS sequence"/>
</dbReference>
<organism evidence="3 4">
    <name type="scientific">Mycolicibacterium cosmeticum</name>
    <dbReference type="NCBI Taxonomy" id="258533"/>
    <lineage>
        <taxon>Bacteria</taxon>
        <taxon>Bacillati</taxon>
        <taxon>Actinomycetota</taxon>
        <taxon>Actinomycetes</taxon>
        <taxon>Mycobacteriales</taxon>
        <taxon>Mycobacteriaceae</taxon>
        <taxon>Mycolicibacterium</taxon>
    </lineage>
</organism>
<dbReference type="OrthoDB" id="3748691at2"/>
<dbReference type="STRING" id="258533.BN977_02732"/>
<dbReference type="AlphaFoldDB" id="W9AZA6"/>
<sequence>MKLVKTLTAVGAVALVVAGCGGAPSSETTGTSAPTGSANTGSAAPEMTDQQSPPERVVIDVTIAGGNVTPTNQQVQAKVKQPIIVRVNSDAADQLHVHSNPEHTFDIKPENGQAFQFTVDVPGRVDVELHHLNKTVATITVQ</sequence>
<dbReference type="EMBL" id="CCBB010000001">
    <property type="protein sequence ID" value="CDO07916.1"/>
    <property type="molecule type" value="Genomic_DNA"/>
</dbReference>
<dbReference type="eggNOG" id="ENOG503328A">
    <property type="taxonomic scope" value="Bacteria"/>
</dbReference>
<evidence type="ECO:0000313" key="3">
    <source>
        <dbReference type="EMBL" id="CDO07916.1"/>
    </source>
</evidence>
<reference evidence="3" key="2">
    <citation type="submission" date="2014-03" db="EMBL/GenBank/DDBJ databases">
        <authorList>
            <person name="Urmite Genomes"/>
        </authorList>
    </citation>
    <scope>NUCLEOTIDE SEQUENCE</scope>
    <source>
        <strain evidence="3">DSM 44829</strain>
    </source>
</reference>
<reference evidence="3" key="1">
    <citation type="submission" date="2014-03" db="EMBL/GenBank/DDBJ databases">
        <title>Draft Genome Sequence of Mycobacterium cosmeticum DSM 44829.</title>
        <authorList>
            <person name="Croce O."/>
            <person name="Robert C."/>
            <person name="Raoult D."/>
            <person name="Drancourt M."/>
        </authorList>
    </citation>
    <scope>NUCLEOTIDE SEQUENCE [LARGE SCALE GENOMIC DNA]</scope>
    <source>
        <strain evidence="3">DSM 44829</strain>
    </source>
</reference>
<evidence type="ECO:0000256" key="2">
    <source>
        <dbReference type="SAM" id="SignalP"/>
    </source>
</evidence>
<accession>W9AZA6</accession>
<dbReference type="PROSITE" id="PS51257">
    <property type="entry name" value="PROKAR_LIPOPROTEIN"/>
    <property type="match status" value="1"/>
</dbReference>
<protein>
    <recommendedName>
        <fullName evidence="5">EfeO-type cupredoxin-like domain-containing protein</fullName>
    </recommendedName>
</protein>
<proteinExistence type="predicted"/>
<dbReference type="RefSeq" id="WP_036397881.1">
    <property type="nucleotide sequence ID" value="NZ_CCBB010000001.1"/>
</dbReference>
<feature type="chain" id="PRO_5039638040" description="EfeO-type cupredoxin-like domain-containing protein" evidence="2">
    <location>
        <begin position="19"/>
        <end position="142"/>
    </location>
</feature>
<keyword evidence="2" id="KW-0732">Signal</keyword>
<gene>
    <name evidence="3" type="ORF">BN977_02732</name>
</gene>
<feature type="region of interest" description="Disordered" evidence="1">
    <location>
        <begin position="22"/>
        <end position="54"/>
    </location>
</feature>
<feature type="signal peptide" evidence="2">
    <location>
        <begin position="1"/>
        <end position="18"/>
    </location>
</feature>
<evidence type="ECO:0000313" key="4">
    <source>
        <dbReference type="Proteomes" id="UP000028870"/>
    </source>
</evidence>
<comment type="caution">
    <text evidence="3">The sequence shown here is derived from an EMBL/GenBank/DDBJ whole genome shotgun (WGS) entry which is preliminary data.</text>
</comment>
<evidence type="ECO:0000256" key="1">
    <source>
        <dbReference type="SAM" id="MobiDB-lite"/>
    </source>
</evidence>
<name>W9AZA6_MYCCO</name>
<feature type="compositionally biased region" description="Polar residues" evidence="1">
    <location>
        <begin position="25"/>
        <end position="53"/>
    </location>
</feature>